<name>A0A938BPW4_UNCW3</name>
<sequence length="175" mass="19499">MDSAVLIRRMAIGEGHACEQVMRSLPGWFGIEEAIVEYAKSAETMETYVADKFGQVVGFITLDRRTPVTAEIHCMALRPEFHAKGIGRALVELAEKLIVERGYELFEVKTLDPSRPCAEYEHTRGFYEHMGFQPLEENDLWGSGNLCLIMVKHLACHRGTAASRPVAGRGTTPTC</sequence>
<dbReference type="CDD" id="cd04301">
    <property type="entry name" value="NAT_SF"/>
    <property type="match status" value="1"/>
</dbReference>
<accession>A0A938BPW4</accession>
<organism evidence="4 5">
    <name type="scientific">candidate division WOR-3 bacterium</name>
    <dbReference type="NCBI Taxonomy" id="2052148"/>
    <lineage>
        <taxon>Bacteria</taxon>
        <taxon>Bacteria division WOR-3</taxon>
    </lineage>
</organism>
<dbReference type="InterPro" id="IPR016181">
    <property type="entry name" value="Acyl_CoA_acyltransferase"/>
</dbReference>
<dbReference type="InterPro" id="IPR050832">
    <property type="entry name" value="Bact_Acetyltransf"/>
</dbReference>
<dbReference type="InterPro" id="IPR000182">
    <property type="entry name" value="GNAT_dom"/>
</dbReference>
<keyword evidence="1" id="KW-0808">Transferase</keyword>
<dbReference type="PROSITE" id="PS51186">
    <property type="entry name" value="GNAT"/>
    <property type="match status" value="1"/>
</dbReference>
<evidence type="ECO:0000256" key="1">
    <source>
        <dbReference type="ARBA" id="ARBA00022679"/>
    </source>
</evidence>
<dbReference type="Proteomes" id="UP000779900">
    <property type="component" value="Unassembled WGS sequence"/>
</dbReference>
<dbReference type="Pfam" id="PF13508">
    <property type="entry name" value="Acetyltransf_7"/>
    <property type="match status" value="1"/>
</dbReference>
<dbReference type="PANTHER" id="PTHR43877">
    <property type="entry name" value="AMINOALKYLPHOSPHONATE N-ACETYLTRANSFERASE-RELATED-RELATED"/>
    <property type="match status" value="1"/>
</dbReference>
<dbReference type="EMBL" id="VGIR01000035">
    <property type="protein sequence ID" value="MBM3331571.1"/>
    <property type="molecule type" value="Genomic_DNA"/>
</dbReference>
<dbReference type="GO" id="GO:0016747">
    <property type="term" value="F:acyltransferase activity, transferring groups other than amino-acyl groups"/>
    <property type="evidence" value="ECO:0007669"/>
    <property type="project" value="InterPro"/>
</dbReference>
<evidence type="ECO:0000259" key="3">
    <source>
        <dbReference type="PROSITE" id="PS51186"/>
    </source>
</evidence>
<proteinExistence type="predicted"/>
<dbReference type="SUPFAM" id="SSF55729">
    <property type="entry name" value="Acyl-CoA N-acyltransferases (Nat)"/>
    <property type="match status" value="1"/>
</dbReference>
<protein>
    <submittedName>
        <fullName evidence="4">GNAT family N-acetyltransferase</fullName>
    </submittedName>
</protein>
<gene>
    <name evidence="4" type="ORF">FJY68_06925</name>
</gene>
<dbReference type="Gene3D" id="3.40.630.30">
    <property type="match status" value="1"/>
</dbReference>
<reference evidence="4" key="1">
    <citation type="submission" date="2019-03" db="EMBL/GenBank/DDBJ databases">
        <title>Lake Tanganyika Metagenome-Assembled Genomes (MAGs).</title>
        <authorList>
            <person name="Tran P."/>
        </authorList>
    </citation>
    <scope>NUCLEOTIDE SEQUENCE</scope>
    <source>
        <strain evidence="4">K_DeepCast_150m_m2_040</strain>
    </source>
</reference>
<evidence type="ECO:0000256" key="2">
    <source>
        <dbReference type="ARBA" id="ARBA00023315"/>
    </source>
</evidence>
<keyword evidence="2" id="KW-0012">Acyltransferase</keyword>
<dbReference type="AlphaFoldDB" id="A0A938BPW4"/>
<evidence type="ECO:0000313" key="4">
    <source>
        <dbReference type="EMBL" id="MBM3331571.1"/>
    </source>
</evidence>
<feature type="domain" description="N-acetyltransferase" evidence="3">
    <location>
        <begin position="5"/>
        <end position="155"/>
    </location>
</feature>
<evidence type="ECO:0000313" key="5">
    <source>
        <dbReference type="Proteomes" id="UP000779900"/>
    </source>
</evidence>
<comment type="caution">
    <text evidence="4">The sequence shown here is derived from an EMBL/GenBank/DDBJ whole genome shotgun (WGS) entry which is preliminary data.</text>
</comment>